<evidence type="ECO:0000256" key="4">
    <source>
        <dbReference type="PROSITE-ProRule" id="PRU00134"/>
    </source>
</evidence>
<dbReference type="Gene3D" id="6.10.140.2220">
    <property type="match status" value="1"/>
</dbReference>
<keyword evidence="3" id="KW-0862">Zinc</keyword>
<dbReference type="PANTHER" id="PTHR12298:SF4">
    <property type="entry name" value="PROGRAMMED CELL DEATH PROTEIN 2"/>
    <property type="match status" value="1"/>
</dbReference>
<dbReference type="PROSITE" id="PS01360">
    <property type="entry name" value="ZF_MYND_1"/>
    <property type="match status" value="1"/>
</dbReference>
<dbReference type="GO" id="GO:0005737">
    <property type="term" value="C:cytoplasm"/>
    <property type="evidence" value="ECO:0007669"/>
    <property type="project" value="InterPro"/>
</dbReference>
<name>A0AAN9PNI5_CLITE</name>
<dbReference type="GO" id="GO:0008270">
    <property type="term" value="F:zinc ion binding"/>
    <property type="evidence" value="ECO:0007669"/>
    <property type="project" value="UniProtKB-KW"/>
</dbReference>
<accession>A0AAN9PNI5</accession>
<feature type="region of interest" description="Disordered" evidence="5">
    <location>
        <begin position="1"/>
        <end position="41"/>
    </location>
</feature>
<dbReference type="Pfam" id="PF01753">
    <property type="entry name" value="zf-MYND"/>
    <property type="match status" value="1"/>
</dbReference>
<dbReference type="PROSITE" id="PS50865">
    <property type="entry name" value="ZF_MYND_2"/>
    <property type="match status" value="1"/>
</dbReference>
<evidence type="ECO:0000259" key="6">
    <source>
        <dbReference type="PROSITE" id="PS50865"/>
    </source>
</evidence>
<dbReference type="AlphaFoldDB" id="A0AAN9PNI5"/>
<feature type="domain" description="MYND-type" evidence="6">
    <location>
        <begin position="156"/>
        <end position="194"/>
    </location>
</feature>
<reference evidence="7 8" key="1">
    <citation type="submission" date="2024-01" db="EMBL/GenBank/DDBJ databases">
        <title>The genomes of 5 underutilized Papilionoideae crops provide insights into root nodulation and disease resistance.</title>
        <authorList>
            <person name="Yuan L."/>
        </authorList>
    </citation>
    <scope>NUCLEOTIDE SEQUENCE [LARGE SCALE GENOMIC DNA]</scope>
    <source>
        <strain evidence="7">LY-2023</strain>
        <tissue evidence="7">Leaf</tissue>
    </source>
</reference>
<evidence type="ECO:0000256" key="1">
    <source>
        <dbReference type="ARBA" id="ARBA00022723"/>
    </source>
</evidence>
<evidence type="ECO:0000313" key="7">
    <source>
        <dbReference type="EMBL" id="KAK7303962.1"/>
    </source>
</evidence>
<keyword evidence="1" id="KW-0479">Metal-binding</keyword>
<evidence type="ECO:0000256" key="3">
    <source>
        <dbReference type="ARBA" id="ARBA00022833"/>
    </source>
</evidence>
<organism evidence="7 8">
    <name type="scientific">Clitoria ternatea</name>
    <name type="common">Butterfly pea</name>
    <dbReference type="NCBI Taxonomy" id="43366"/>
    <lineage>
        <taxon>Eukaryota</taxon>
        <taxon>Viridiplantae</taxon>
        <taxon>Streptophyta</taxon>
        <taxon>Embryophyta</taxon>
        <taxon>Tracheophyta</taxon>
        <taxon>Spermatophyta</taxon>
        <taxon>Magnoliopsida</taxon>
        <taxon>eudicotyledons</taxon>
        <taxon>Gunneridae</taxon>
        <taxon>Pentapetalae</taxon>
        <taxon>rosids</taxon>
        <taxon>fabids</taxon>
        <taxon>Fabales</taxon>
        <taxon>Fabaceae</taxon>
        <taxon>Papilionoideae</taxon>
        <taxon>50 kb inversion clade</taxon>
        <taxon>NPAAA clade</taxon>
        <taxon>indigoferoid/millettioid clade</taxon>
        <taxon>Phaseoleae</taxon>
        <taxon>Clitoria</taxon>
    </lineage>
</organism>
<gene>
    <name evidence="7" type="ORF">RJT34_14912</name>
</gene>
<protein>
    <recommendedName>
        <fullName evidence="6">MYND-type domain-containing protein</fullName>
    </recommendedName>
</protein>
<dbReference type="EMBL" id="JAYKXN010000003">
    <property type="protein sequence ID" value="KAK7303962.1"/>
    <property type="molecule type" value="Genomic_DNA"/>
</dbReference>
<sequence length="550" mass="63010">MDTDTIGDPIQNDCEEVQDEDDEDDDYDDEEEHEPATLAGGVPAWLDPVNIPLGRTSVCDICGEPLQFLLQVYAPIEKETTFHRMLFVFMCPSMKCLLRDQYEQWKRHPEKPSRSVKVFRCQLPRDNPFYSRECPQYNESHPPVGSGEYLLSAVLCDWCGTWKGDKICSGCRQARYCSEKHQVVSWSSGHKITCQKMKVFSYVPRPNNNGTASLESHKVESNNLWPEFEIIIEDESEYNGDMSEDNTSANSLISRNRTDETMNSLLDSFKGDDDKRSWANFQERIAKAPDQVLRYYRNSNAKPIWPISSGRPSQADIPKCNYCSGPMCCEFQILPQLLYYFGVENEVNSLDWASIVVYACEASCEATLPYKHEFAWAQKLHQLSLKGGEEEWVGSGKNGLLGYFHGNFKVKTHGTPGERRFEGKDLAHKLLGLSVLELPHRFPEKWLLARLSGIQRTLEYNSSIGLRRLESRLLGELEEMLLQEELLWDSNSSQARITFSYFPNLCDEGRRSLLQPVLKERMRNIVLETGGEFRLLSVSSNPFSSLLFIF</sequence>
<comment type="caution">
    <text evidence="7">The sequence shown here is derived from an EMBL/GenBank/DDBJ whole genome shotgun (WGS) entry which is preliminary data.</text>
</comment>
<proteinExistence type="predicted"/>
<dbReference type="InterPro" id="IPR007320">
    <property type="entry name" value="PDCD2_C"/>
</dbReference>
<feature type="compositionally biased region" description="Acidic residues" evidence="5">
    <location>
        <begin position="13"/>
        <end position="33"/>
    </location>
</feature>
<evidence type="ECO:0000256" key="5">
    <source>
        <dbReference type="SAM" id="MobiDB-lite"/>
    </source>
</evidence>
<evidence type="ECO:0000313" key="8">
    <source>
        <dbReference type="Proteomes" id="UP001359559"/>
    </source>
</evidence>
<evidence type="ECO:0000256" key="2">
    <source>
        <dbReference type="ARBA" id="ARBA00022771"/>
    </source>
</evidence>
<dbReference type="Pfam" id="PF04194">
    <property type="entry name" value="PDCD2_C"/>
    <property type="match status" value="1"/>
</dbReference>
<keyword evidence="2 4" id="KW-0863">Zinc-finger</keyword>
<dbReference type="SUPFAM" id="SSF144232">
    <property type="entry name" value="HIT/MYND zinc finger-like"/>
    <property type="match status" value="1"/>
</dbReference>
<dbReference type="InterPro" id="IPR002893">
    <property type="entry name" value="Znf_MYND"/>
</dbReference>
<dbReference type="PANTHER" id="PTHR12298">
    <property type="entry name" value="PCDC2 PROGRAMMED CELL DEATH PROTEIN 2 -RELATED"/>
    <property type="match status" value="1"/>
</dbReference>
<dbReference type="Proteomes" id="UP001359559">
    <property type="component" value="Unassembled WGS sequence"/>
</dbReference>
<keyword evidence="8" id="KW-1185">Reference proteome</keyword>